<dbReference type="EMBL" id="CP069371">
    <property type="protein sequence ID" value="QYZ72096.1"/>
    <property type="molecule type" value="Genomic_DNA"/>
</dbReference>
<accession>A0A8G0ZZM3</accession>
<proteinExistence type="predicted"/>
<evidence type="ECO:0000313" key="1">
    <source>
        <dbReference type="EMBL" id="QYZ72096.1"/>
    </source>
</evidence>
<organism evidence="1 2">
    <name type="scientific">Neotabrizicola shimadae</name>
    <dbReference type="NCBI Taxonomy" id="2807096"/>
    <lineage>
        <taxon>Bacteria</taxon>
        <taxon>Pseudomonadati</taxon>
        <taxon>Pseudomonadota</taxon>
        <taxon>Alphaproteobacteria</taxon>
        <taxon>Rhodobacterales</taxon>
        <taxon>Paracoccaceae</taxon>
        <taxon>Neotabrizicola</taxon>
    </lineage>
</organism>
<dbReference type="KEGG" id="nsm:JO391_20745"/>
<geneLocation type="plasmid" evidence="1 2">
    <name>unnamed1</name>
</geneLocation>
<gene>
    <name evidence="1" type="ORF">JO391_20745</name>
</gene>
<name>A0A8G0ZZM3_9RHOB</name>
<dbReference type="AlphaFoldDB" id="A0A8G0ZZM3"/>
<keyword evidence="2" id="KW-1185">Reference proteome</keyword>
<keyword evidence="1" id="KW-0614">Plasmid</keyword>
<dbReference type="Proteomes" id="UP000826300">
    <property type="component" value="Plasmid unnamed1"/>
</dbReference>
<reference evidence="1" key="1">
    <citation type="submission" date="2021-02" db="EMBL/GenBank/DDBJ databases">
        <title>Rhodobacter shimadae sp. nov., an aerobic anoxygenic phototrophic bacterium isolated from a hot spring.</title>
        <authorList>
            <person name="Muramatsu S."/>
            <person name="Haruta S."/>
            <person name="Hirose S."/>
            <person name="Hanada S."/>
        </authorList>
    </citation>
    <scope>NUCLEOTIDE SEQUENCE</scope>
    <source>
        <strain evidence="1">N10</strain>
        <plasmid evidence="1">unnamed1</plasmid>
    </source>
</reference>
<sequence length="67" mass="7332">MMMEHEGRNSLTDPASNFRHEEFEGEMKLRLAVPFDAWEPVCRGGSITTGARAHLARLSEAGNGGMA</sequence>
<dbReference type="RefSeq" id="WP_220664689.1">
    <property type="nucleotide sequence ID" value="NZ_CP069371.1"/>
</dbReference>
<evidence type="ECO:0000313" key="2">
    <source>
        <dbReference type="Proteomes" id="UP000826300"/>
    </source>
</evidence>
<protein>
    <submittedName>
        <fullName evidence="1">Uncharacterized protein</fullName>
    </submittedName>
</protein>